<evidence type="ECO:0000313" key="3">
    <source>
        <dbReference type="Proteomes" id="UP000034883"/>
    </source>
</evidence>
<dbReference type="AlphaFoldDB" id="A0A0F6VYJ9"/>
<dbReference type="KEGG" id="samy:DB32_000040"/>
<dbReference type="EMBL" id="CP011125">
    <property type="protein sequence ID" value="AKF02892.1"/>
    <property type="molecule type" value="Genomic_DNA"/>
</dbReference>
<dbReference type="Pfam" id="PF01882">
    <property type="entry name" value="DUF58"/>
    <property type="match status" value="1"/>
</dbReference>
<reference evidence="2 3" key="1">
    <citation type="submission" date="2015-03" db="EMBL/GenBank/DDBJ databases">
        <title>Genome assembly of Sandaracinus amylolyticus DSM 53668.</title>
        <authorList>
            <person name="Sharma G."/>
            <person name="Subramanian S."/>
        </authorList>
    </citation>
    <scope>NUCLEOTIDE SEQUENCE [LARGE SCALE GENOMIC DNA]</scope>
    <source>
        <strain evidence="2 3">DSM 53668</strain>
    </source>
</reference>
<feature type="domain" description="DUF58" evidence="1">
    <location>
        <begin position="44"/>
        <end position="253"/>
    </location>
</feature>
<evidence type="ECO:0000259" key="1">
    <source>
        <dbReference type="Pfam" id="PF01882"/>
    </source>
</evidence>
<dbReference type="Gene3D" id="3.40.50.410">
    <property type="entry name" value="von Willebrand factor, type A domain"/>
    <property type="match status" value="1"/>
</dbReference>
<dbReference type="SUPFAM" id="SSF53300">
    <property type="entry name" value="vWA-like"/>
    <property type="match status" value="1"/>
</dbReference>
<evidence type="ECO:0000313" key="2">
    <source>
        <dbReference type="EMBL" id="AKF02892.1"/>
    </source>
</evidence>
<dbReference type="OrthoDB" id="9776116at2"/>
<dbReference type="RefSeq" id="WP_053230387.1">
    <property type="nucleotide sequence ID" value="NZ_CP011125.1"/>
</dbReference>
<accession>A0A0F6VYJ9</accession>
<protein>
    <recommendedName>
        <fullName evidence="1">DUF58 domain-containing protein</fullName>
    </recommendedName>
</protein>
<dbReference type="Proteomes" id="UP000034883">
    <property type="component" value="Chromosome"/>
</dbReference>
<dbReference type="PANTHER" id="PTHR33608">
    <property type="entry name" value="BLL2464 PROTEIN"/>
    <property type="match status" value="1"/>
</dbReference>
<gene>
    <name evidence="2" type="ORF">DB32_000040</name>
</gene>
<keyword evidence="3" id="KW-1185">Reference proteome</keyword>
<organism evidence="2 3">
    <name type="scientific">Sandaracinus amylolyticus</name>
    <dbReference type="NCBI Taxonomy" id="927083"/>
    <lineage>
        <taxon>Bacteria</taxon>
        <taxon>Pseudomonadati</taxon>
        <taxon>Myxococcota</taxon>
        <taxon>Polyangia</taxon>
        <taxon>Polyangiales</taxon>
        <taxon>Sandaracinaceae</taxon>
        <taxon>Sandaracinus</taxon>
    </lineage>
</organism>
<proteinExistence type="predicted"/>
<dbReference type="STRING" id="927083.DB32_000040"/>
<dbReference type="InterPro" id="IPR002881">
    <property type="entry name" value="DUF58"/>
</dbReference>
<sequence>MKLLDHAARRLLDRLQLAVRPGSTATRQGGHKSPVLASGVEFADHRQYVPGDDVRHIDWKAFARHGQLTIRQFEEERDARVYVMLDLSGSMSRGAPVAKLDMAKRLAASFAYVGMRQFDRALVMPFGDDLERETRPLRTAADLPEVDRFLTECGAGGPTSFAQAVRSLAERFPQRGLVVVITDLMKPEGWDAGFRTIGALGHELRVVHVRCPEDLAPDFQGELELFDVEDQRTVRLRVSRDLLDAYRKEIEKHVTSCRDSARRAGGRFVDVPIEMPLETALRRAFAGGDAKVAGGAGGKR</sequence>
<name>A0A0F6VYJ9_9BACT</name>
<dbReference type="InterPro" id="IPR036465">
    <property type="entry name" value="vWFA_dom_sf"/>
</dbReference>
<dbReference type="PANTHER" id="PTHR33608:SF7">
    <property type="entry name" value="DUF58 DOMAIN-CONTAINING PROTEIN"/>
    <property type="match status" value="1"/>
</dbReference>